<dbReference type="RefSeq" id="WP_018302712.1">
    <property type="nucleotide sequence ID" value="NZ_KB902288.1"/>
</dbReference>
<feature type="transmembrane region" description="Helical" evidence="2">
    <location>
        <begin position="71"/>
        <end position="93"/>
    </location>
</feature>
<dbReference type="EMBL" id="AONG01000005">
    <property type="protein sequence ID" value="KIQ70550.1"/>
    <property type="molecule type" value="Genomic_DNA"/>
</dbReference>
<dbReference type="Pfam" id="PF01564">
    <property type="entry name" value="Spermine_synth"/>
    <property type="match status" value="1"/>
</dbReference>
<dbReference type="Proteomes" id="UP000035100">
    <property type="component" value="Unassembled WGS sequence"/>
</dbReference>
<keyword evidence="4" id="KW-1185">Reference proteome</keyword>
<keyword evidence="2" id="KW-0472">Membrane</keyword>
<comment type="caution">
    <text evidence="3">The sequence shown here is derived from an EMBL/GenBank/DDBJ whole genome shotgun (WGS) entry which is preliminary data.</text>
</comment>
<reference evidence="3 4" key="1">
    <citation type="submission" date="2013-01" db="EMBL/GenBank/DDBJ databases">
        <authorList>
            <person name="Fiebig A."/>
            <person name="Goeker M."/>
            <person name="Klenk H.-P.P."/>
        </authorList>
    </citation>
    <scope>NUCLEOTIDE SEQUENCE [LARGE SCALE GENOMIC DNA]</scope>
    <source>
        <strain evidence="3 4">DSM 24838</strain>
    </source>
</reference>
<dbReference type="AlphaFoldDB" id="A0A0D0NQK4"/>
<dbReference type="SUPFAM" id="SSF53335">
    <property type="entry name" value="S-adenosyl-L-methionine-dependent methyltransferases"/>
    <property type="match status" value="1"/>
</dbReference>
<organism evidence="3 4">
    <name type="scientific">Wenxinia marina DSM 24838</name>
    <dbReference type="NCBI Taxonomy" id="1123501"/>
    <lineage>
        <taxon>Bacteria</taxon>
        <taxon>Pseudomonadati</taxon>
        <taxon>Pseudomonadota</taxon>
        <taxon>Alphaproteobacteria</taxon>
        <taxon>Rhodobacterales</taxon>
        <taxon>Roseobacteraceae</taxon>
        <taxon>Wenxinia</taxon>
    </lineage>
</organism>
<proteinExistence type="predicted"/>
<dbReference type="eggNOG" id="COG4262">
    <property type="taxonomic scope" value="Bacteria"/>
</dbReference>
<evidence type="ECO:0000313" key="4">
    <source>
        <dbReference type="Proteomes" id="UP000035100"/>
    </source>
</evidence>
<keyword evidence="2" id="KW-0812">Transmembrane</keyword>
<gene>
    <name evidence="3" type="ORF">Wenmar_00926</name>
</gene>
<dbReference type="PANTHER" id="PTHR43317:SF1">
    <property type="entry name" value="THERMOSPERMINE SYNTHASE ACAULIS5"/>
    <property type="match status" value="1"/>
</dbReference>
<accession>A0A0D0NQK4</accession>
<evidence type="ECO:0000256" key="1">
    <source>
        <dbReference type="ARBA" id="ARBA00023115"/>
    </source>
</evidence>
<dbReference type="PATRIC" id="fig|1123501.6.peg.993"/>
<dbReference type="CDD" id="cd02440">
    <property type="entry name" value="AdoMet_MTases"/>
    <property type="match status" value="1"/>
</dbReference>
<dbReference type="PANTHER" id="PTHR43317">
    <property type="entry name" value="THERMOSPERMINE SYNTHASE ACAULIS5"/>
    <property type="match status" value="1"/>
</dbReference>
<feature type="transmembrane region" description="Helical" evidence="2">
    <location>
        <begin position="39"/>
        <end position="59"/>
    </location>
</feature>
<feature type="transmembrane region" description="Helical" evidence="2">
    <location>
        <begin position="139"/>
        <end position="165"/>
    </location>
</feature>
<sequence>MKFWRAIGLILVLSAVGLTYEIAAGRVLAPYYGTSLLTWTTVIAVVLAGFSLGSAWGGVIADRPRAAALSAVRVALIATAVLMALSPALLGFLHGSGARGTGGMVLSTLVAFFPASVGITLPSPLLTKLAIEARPGREGASLGLALAAGSAGAIGGAVLAGFVALPLVGSVATFAGCAALTLGCLPVLRGGAAAPPVAVIGAAGFIGLSALVGTPVCDHESGLSCLHVERRGGEVRLFSDRTLQAAEPLDEGDDLAIAYTRWIGDRLEQDTGADARVLFVGGGGYTLPSRLVSDRPAARATAVEIDPLVTAVVRANLPRAAAVMDAAADRFEIVHADGRVFLNESAGRFDAAVMDAFSSASVPAHLVTVEAFERVRAITDGPVYVNLIDRADGPLARGVHAILTELWPHVVAVQGPVSLRGRANVLLAASDRPLAPLATLPEGYAPTRITPARAFTDDRGWVGHR</sequence>
<keyword evidence="1" id="KW-0620">Polyamine biosynthesis</keyword>
<feature type="transmembrane region" description="Helical" evidence="2">
    <location>
        <begin position="197"/>
        <end position="216"/>
    </location>
</feature>
<feature type="transmembrane region" description="Helical" evidence="2">
    <location>
        <begin position="171"/>
        <end position="188"/>
    </location>
</feature>
<evidence type="ECO:0000256" key="2">
    <source>
        <dbReference type="SAM" id="Phobius"/>
    </source>
</evidence>
<protein>
    <submittedName>
        <fullName evidence="3">Spermidine synthase</fullName>
    </submittedName>
</protein>
<feature type="transmembrane region" description="Helical" evidence="2">
    <location>
        <begin position="105"/>
        <end position="127"/>
    </location>
</feature>
<name>A0A0D0NQK4_9RHOB</name>
<dbReference type="GO" id="GO:0006596">
    <property type="term" value="P:polyamine biosynthetic process"/>
    <property type="evidence" value="ECO:0007669"/>
    <property type="project" value="UniProtKB-KW"/>
</dbReference>
<dbReference type="STRING" id="1123501.Wenmar_00926"/>
<evidence type="ECO:0000313" key="3">
    <source>
        <dbReference type="EMBL" id="KIQ70550.1"/>
    </source>
</evidence>
<dbReference type="NCBIfam" id="NF037959">
    <property type="entry name" value="MFS_SpdSyn"/>
    <property type="match status" value="1"/>
</dbReference>
<keyword evidence="2" id="KW-1133">Transmembrane helix</keyword>
<dbReference type="InterPro" id="IPR029063">
    <property type="entry name" value="SAM-dependent_MTases_sf"/>
</dbReference>
<dbReference type="Gene3D" id="3.40.50.150">
    <property type="entry name" value="Vaccinia Virus protein VP39"/>
    <property type="match status" value="1"/>
</dbReference>